<dbReference type="AlphaFoldDB" id="A0A9D6A9Y1"/>
<reference evidence="2" key="1">
    <citation type="submission" date="2020-04" db="EMBL/GenBank/DDBJ databases">
        <title>Deep metagenomics examines the oral microbiome during advanced dental caries in children, revealing novel taxa and co-occurrences with host molecules.</title>
        <authorList>
            <person name="Baker J.L."/>
            <person name="Morton J.T."/>
            <person name="Dinis M."/>
            <person name="Alvarez R."/>
            <person name="Tran N.C."/>
            <person name="Knight R."/>
            <person name="Edlund A."/>
        </authorList>
    </citation>
    <scope>NUCLEOTIDE SEQUENCE</scope>
    <source>
        <strain evidence="2">JCVI_32_bin.50</strain>
    </source>
</reference>
<dbReference type="EMBL" id="JABZTM010000002">
    <property type="protein sequence ID" value="MBF1445832.1"/>
    <property type="molecule type" value="Genomic_DNA"/>
</dbReference>
<comment type="caution">
    <text evidence="2">The sequence shown here is derived from an EMBL/GenBank/DDBJ whole genome shotgun (WGS) entry which is preliminary data.</text>
</comment>
<organism evidence="2 3">
    <name type="scientific">Prevotella nigrescens</name>
    <dbReference type="NCBI Taxonomy" id="28133"/>
    <lineage>
        <taxon>Bacteria</taxon>
        <taxon>Pseudomonadati</taxon>
        <taxon>Bacteroidota</taxon>
        <taxon>Bacteroidia</taxon>
        <taxon>Bacteroidales</taxon>
        <taxon>Prevotellaceae</taxon>
        <taxon>Prevotella</taxon>
    </lineage>
</organism>
<protein>
    <submittedName>
        <fullName evidence="2">Uncharacterized protein</fullName>
    </submittedName>
</protein>
<name>A0A9D6A9Y1_9BACT</name>
<dbReference type="Proteomes" id="UP000787419">
    <property type="component" value="Unassembled WGS sequence"/>
</dbReference>
<feature type="region of interest" description="Disordered" evidence="1">
    <location>
        <begin position="72"/>
        <end position="94"/>
    </location>
</feature>
<sequence>MKALEKQKRLSCNAKGIVSVGKRACFANRKLETENKKTATSFWKLKSLGDKNGRYFEEKNTPIFFKKKERETENNCSDGVGEPQTKYGKNEMRE</sequence>
<accession>A0A9D6A9Y1</accession>
<gene>
    <name evidence="2" type="ORF">HXN55_00375</name>
</gene>
<evidence type="ECO:0000256" key="1">
    <source>
        <dbReference type="SAM" id="MobiDB-lite"/>
    </source>
</evidence>
<evidence type="ECO:0000313" key="3">
    <source>
        <dbReference type="Proteomes" id="UP000787419"/>
    </source>
</evidence>
<evidence type="ECO:0000313" key="2">
    <source>
        <dbReference type="EMBL" id="MBF1445832.1"/>
    </source>
</evidence>
<dbReference type="RefSeq" id="WP_278488662.1">
    <property type="nucleotide sequence ID" value="NZ_JABZTM010000002.1"/>
</dbReference>
<proteinExistence type="predicted"/>